<comment type="caution">
    <text evidence="2">The sequence shown here is derived from an EMBL/GenBank/DDBJ whole genome shotgun (WGS) entry which is preliminary data.</text>
</comment>
<sequence length="104" mass="11098">MALDSTDALDLEADLGLSGGEGQDKPDDSANFPAGLTPLADENDGDVASCASDSWDHEPEFGPANADESDAWVPRFFAHIRDAGKIRHVRNQLSHGVLLTSEYS</sequence>
<gene>
    <name evidence="2" type="ORF">SPIL2461_LOCUS13788</name>
</gene>
<reference evidence="2" key="1">
    <citation type="submission" date="2021-02" db="EMBL/GenBank/DDBJ databases">
        <authorList>
            <person name="Dougan E. K."/>
            <person name="Rhodes N."/>
            <person name="Thang M."/>
            <person name="Chan C."/>
        </authorList>
    </citation>
    <scope>NUCLEOTIDE SEQUENCE</scope>
</reference>
<evidence type="ECO:0000313" key="2">
    <source>
        <dbReference type="EMBL" id="CAE7525169.1"/>
    </source>
</evidence>
<dbReference type="EMBL" id="CAJNIZ010030633">
    <property type="protein sequence ID" value="CAE7525169.1"/>
    <property type="molecule type" value="Genomic_DNA"/>
</dbReference>
<name>A0A812TG68_SYMPI</name>
<keyword evidence="3" id="KW-1185">Reference proteome</keyword>
<evidence type="ECO:0000313" key="3">
    <source>
        <dbReference type="Proteomes" id="UP000649617"/>
    </source>
</evidence>
<protein>
    <submittedName>
        <fullName evidence="2">Uncharacterized protein</fullName>
    </submittedName>
</protein>
<feature type="non-terminal residue" evidence="2">
    <location>
        <position position="104"/>
    </location>
</feature>
<accession>A0A812TG68</accession>
<dbReference type="AlphaFoldDB" id="A0A812TG68"/>
<feature type="region of interest" description="Disordered" evidence="1">
    <location>
        <begin position="1"/>
        <end position="67"/>
    </location>
</feature>
<organism evidence="2 3">
    <name type="scientific">Symbiodinium pilosum</name>
    <name type="common">Dinoflagellate</name>
    <dbReference type="NCBI Taxonomy" id="2952"/>
    <lineage>
        <taxon>Eukaryota</taxon>
        <taxon>Sar</taxon>
        <taxon>Alveolata</taxon>
        <taxon>Dinophyceae</taxon>
        <taxon>Suessiales</taxon>
        <taxon>Symbiodiniaceae</taxon>
        <taxon>Symbiodinium</taxon>
    </lineage>
</organism>
<dbReference type="Proteomes" id="UP000649617">
    <property type="component" value="Unassembled WGS sequence"/>
</dbReference>
<proteinExistence type="predicted"/>
<evidence type="ECO:0000256" key="1">
    <source>
        <dbReference type="SAM" id="MobiDB-lite"/>
    </source>
</evidence>